<name>A0A9R0JZN2_SPIOL</name>
<evidence type="ECO:0000313" key="3">
    <source>
        <dbReference type="RefSeq" id="XP_021852300.1"/>
    </source>
</evidence>
<dbReference type="PANTHER" id="PTHR34046:SF19">
    <property type="entry name" value="RAPIDLY ELICITED PROTEIN, PUTATIVE-RELATED"/>
    <property type="match status" value="1"/>
</dbReference>
<keyword evidence="2" id="KW-1185">Reference proteome</keyword>
<protein>
    <submittedName>
        <fullName evidence="3">Uncharacterized protein</fullName>
    </submittedName>
</protein>
<accession>A0A9R0JZN2</accession>
<dbReference type="OrthoDB" id="1101370at2759"/>
<dbReference type="GeneID" id="110791850"/>
<dbReference type="InterPro" id="IPR008004">
    <property type="entry name" value="OCTOPUS-like"/>
</dbReference>
<dbReference type="Proteomes" id="UP000813463">
    <property type="component" value="Chromosome 3"/>
</dbReference>
<feature type="compositionally biased region" description="Polar residues" evidence="1">
    <location>
        <begin position="200"/>
        <end position="209"/>
    </location>
</feature>
<evidence type="ECO:0000256" key="1">
    <source>
        <dbReference type="SAM" id="MobiDB-lite"/>
    </source>
</evidence>
<reference evidence="2" key="1">
    <citation type="journal article" date="2021" name="Nat. Commun.">
        <title>Genomic analyses provide insights into spinach domestication and the genetic basis of agronomic traits.</title>
        <authorList>
            <person name="Cai X."/>
            <person name="Sun X."/>
            <person name="Xu C."/>
            <person name="Sun H."/>
            <person name="Wang X."/>
            <person name="Ge C."/>
            <person name="Zhang Z."/>
            <person name="Wang Q."/>
            <person name="Fei Z."/>
            <person name="Jiao C."/>
            <person name="Wang Q."/>
        </authorList>
    </citation>
    <scope>NUCLEOTIDE SEQUENCE [LARGE SCALE GENOMIC DNA]</scope>
    <source>
        <strain evidence="2">cv. Varoflay</strain>
    </source>
</reference>
<gene>
    <name evidence="3" type="primary">LOC110791850</name>
</gene>
<dbReference type="KEGG" id="soe:110791850"/>
<dbReference type="AlphaFoldDB" id="A0A9R0JZN2"/>
<proteinExistence type="predicted"/>
<feature type="region of interest" description="Disordered" evidence="1">
    <location>
        <begin position="186"/>
        <end position="209"/>
    </location>
</feature>
<evidence type="ECO:0000313" key="2">
    <source>
        <dbReference type="Proteomes" id="UP000813463"/>
    </source>
</evidence>
<organism evidence="2 3">
    <name type="scientific">Spinacia oleracea</name>
    <name type="common">Spinach</name>
    <dbReference type="NCBI Taxonomy" id="3562"/>
    <lineage>
        <taxon>Eukaryota</taxon>
        <taxon>Viridiplantae</taxon>
        <taxon>Streptophyta</taxon>
        <taxon>Embryophyta</taxon>
        <taxon>Tracheophyta</taxon>
        <taxon>Spermatophyta</taxon>
        <taxon>Magnoliopsida</taxon>
        <taxon>eudicotyledons</taxon>
        <taxon>Gunneridae</taxon>
        <taxon>Pentapetalae</taxon>
        <taxon>Caryophyllales</taxon>
        <taxon>Chenopodiaceae</taxon>
        <taxon>Chenopodioideae</taxon>
        <taxon>Anserineae</taxon>
        <taxon>Spinacia</taxon>
    </lineage>
</organism>
<sequence length="209" mass="22641">MGFSESDSTNCRRHPNPRQLPGICSSCLREKLSNLSNSSSFNNTRKSTTFISYSSSFASSPPYSTASSTSTTTTTTTTTATTRKSPGSRHRRNGSEAYVSVGMVLNNGLKKSRSVSCAPLSKHSKIDCVNYSEKIIGGKIKNNLIGGKILEEDDGKNLRKKNGFLKKLIHSTSKKTKGVLLTHSKTVKERSSSHHNSSSTVAAITKQFS</sequence>
<feature type="region of interest" description="Disordered" evidence="1">
    <location>
        <begin position="1"/>
        <end position="23"/>
    </location>
</feature>
<feature type="region of interest" description="Disordered" evidence="1">
    <location>
        <begin position="56"/>
        <end position="95"/>
    </location>
</feature>
<dbReference type="Pfam" id="PF05340">
    <property type="entry name" value="DUF740"/>
    <property type="match status" value="1"/>
</dbReference>
<dbReference type="PANTHER" id="PTHR34046">
    <property type="entry name" value="OS06G0218800 PROTEIN"/>
    <property type="match status" value="1"/>
</dbReference>
<reference evidence="3" key="2">
    <citation type="submission" date="2025-08" db="UniProtKB">
        <authorList>
            <consortium name="RefSeq"/>
        </authorList>
    </citation>
    <scope>IDENTIFICATION</scope>
    <source>
        <tissue evidence="3">Leaf</tissue>
    </source>
</reference>
<feature type="compositionally biased region" description="Low complexity" evidence="1">
    <location>
        <begin position="56"/>
        <end position="82"/>
    </location>
</feature>
<dbReference type="RefSeq" id="XP_021852300.1">
    <property type="nucleotide sequence ID" value="XM_021996608.2"/>
</dbReference>